<dbReference type="EMBL" id="FOVD01000012">
    <property type="protein sequence ID" value="SFN94582.1"/>
    <property type="molecule type" value="Genomic_DNA"/>
</dbReference>
<evidence type="ECO:0000313" key="2">
    <source>
        <dbReference type="EMBL" id="SFN94582.1"/>
    </source>
</evidence>
<dbReference type="AlphaFoldDB" id="A0A1I5D5V3"/>
<dbReference type="InterPro" id="IPR051332">
    <property type="entry name" value="Fosfomycin_Res_Enzymes"/>
</dbReference>
<gene>
    <name evidence="2" type="ORF">SAMN05421594_4822</name>
</gene>
<dbReference type="Gene3D" id="3.10.180.10">
    <property type="entry name" value="2,3-Dihydroxybiphenyl 1,2-Dioxygenase, domain 1"/>
    <property type="match status" value="1"/>
</dbReference>
<proteinExistence type="predicted"/>
<feature type="domain" description="VOC" evidence="1">
    <location>
        <begin position="4"/>
        <end position="132"/>
    </location>
</feature>
<keyword evidence="3" id="KW-1185">Reference proteome</keyword>
<accession>A0A1I5D5V3</accession>
<dbReference type="PROSITE" id="PS51819">
    <property type="entry name" value="VOC"/>
    <property type="match status" value="1"/>
</dbReference>
<protein>
    <submittedName>
        <fullName evidence="2">Lactoylglutathione lyase</fullName>
    </submittedName>
</protein>
<dbReference type="Proteomes" id="UP000198769">
    <property type="component" value="Unassembled WGS sequence"/>
</dbReference>
<keyword evidence="2" id="KW-0456">Lyase</keyword>
<dbReference type="GO" id="GO:0016829">
    <property type="term" value="F:lyase activity"/>
    <property type="evidence" value="ECO:0007669"/>
    <property type="project" value="UniProtKB-KW"/>
</dbReference>
<evidence type="ECO:0000259" key="1">
    <source>
        <dbReference type="PROSITE" id="PS51819"/>
    </source>
</evidence>
<reference evidence="3" key="1">
    <citation type="submission" date="2016-10" db="EMBL/GenBank/DDBJ databases">
        <authorList>
            <person name="Varghese N."/>
            <person name="Submissions S."/>
        </authorList>
    </citation>
    <scope>NUCLEOTIDE SEQUENCE [LARGE SCALE GENOMIC DNA]</scope>
    <source>
        <strain evidence="3">DSM 25575</strain>
    </source>
</reference>
<dbReference type="Pfam" id="PF00903">
    <property type="entry name" value="Glyoxalase"/>
    <property type="match status" value="1"/>
</dbReference>
<dbReference type="SUPFAM" id="SSF54593">
    <property type="entry name" value="Glyoxalase/Bleomycin resistance protein/Dihydroxybiphenyl dioxygenase"/>
    <property type="match status" value="1"/>
</dbReference>
<sequence>MKIKIEHFAIWCHDLEMMRTFYMNTFGMSSNDKYVNPAKKYESYFLTFEDPFSPRLELMKRPDIAENKNTRGQTMGYAHIALSVGSKEAVDLLTEKFRRDGCTIAGETRMTGDGYYESIIEDPEGNWIEITE</sequence>
<dbReference type="InterPro" id="IPR029068">
    <property type="entry name" value="Glyas_Bleomycin-R_OHBP_Dase"/>
</dbReference>
<evidence type="ECO:0000313" key="3">
    <source>
        <dbReference type="Proteomes" id="UP000198769"/>
    </source>
</evidence>
<name>A0A1I5D5V3_CHROL</name>
<dbReference type="InterPro" id="IPR037523">
    <property type="entry name" value="VOC_core"/>
</dbReference>
<dbReference type="PANTHER" id="PTHR36113:SF1">
    <property type="entry name" value="GLYOXALASE_BLEOMYCIN RESISTANCE PROTEIN_DIOXYGENASE"/>
    <property type="match status" value="1"/>
</dbReference>
<dbReference type="RefSeq" id="WP_228430955.1">
    <property type="nucleotide sequence ID" value="NZ_FOVD01000012.1"/>
</dbReference>
<dbReference type="InterPro" id="IPR004360">
    <property type="entry name" value="Glyas_Fos-R_dOase_dom"/>
</dbReference>
<organism evidence="2 3">
    <name type="scientific">Chryseobacterium oleae</name>
    <dbReference type="NCBI Taxonomy" id="491207"/>
    <lineage>
        <taxon>Bacteria</taxon>
        <taxon>Pseudomonadati</taxon>
        <taxon>Bacteroidota</taxon>
        <taxon>Flavobacteriia</taxon>
        <taxon>Flavobacteriales</taxon>
        <taxon>Weeksellaceae</taxon>
        <taxon>Chryseobacterium group</taxon>
        <taxon>Chryseobacterium</taxon>
    </lineage>
</organism>
<dbReference type="PANTHER" id="PTHR36113">
    <property type="entry name" value="LYASE, PUTATIVE-RELATED-RELATED"/>
    <property type="match status" value="1"/>
</dbReference>